<dbReference type="AlphaFoldDB" id="A0ABC8T8I3"/>
<sequence length="141" mass="15909">MGNIALWLMVVVGQQTCAGRYVSTLHLAGGTSRDFGFDDQYHDILEVNKTSYEKCREKNFLKNITKRSSAIFTLLEAKTYYYLSDNGHCVHGMKLAADVQDLPSPPGPQVSSRRVITEKSSKKEGWIAFSTMIVIFIMFFT</sequence>
<evidence type="ECO:0000259" key="2">
    <source>
        <dbReference type="PROSITE" id="PS51485"/>
    </source>
</evidence>
<proteinExistence type="predicted"/>
<organism evidence="3 4">
    <name type="scientific">Ilex paraguariensis</name>
    <name type="common">yerba mate</name>
    <dbReference type="NCBI Taxonomy" id="185542"/>
    <lineage>
        <taxon>Eukaryota</taxon>
        <taxon>Viridiplantae</taxon>
        <taxon>Streptophyta</taxon>
        <taxon>Embryophyta</taxon>
        <taxon>Tracheophyta</taxon>
        <taxon>Spermatophyta</taxon>
        <taxon>Magnoliopsida</taxon>
        <taxon>eudicotyledons</taxon>
        <taxon>Gunneridae</taxon>
        <taxon>Pentapetalae</taxon>
        <taxon>asterids</taxon>
        <taxon>campanulids</taxon>
        <taxon>Aquifoliales</taxon>
        <taxon>Aquifoliaceae</taxon>
        <taxon>Ilex</taxon>
    </lineage>
</organism>
<protein>
    <recommendedName>
        <fullName evidence="2">Phytocyanin domain-containing protein</fullName>
    </recommendedName>
</protein>
<dbReference type="Proteomes" id="UP001642360">
    <property type="component" value="Unassembled WGS sequence"/>
</dbReference>
<dbReference type="InterPro" id="IPR039391">
    <property type="entry name" value="Phytocyanin-like"/>
</dbReference>
<name>A0ABC8T8I3_9AQUA</name>
<dbReference type="PROSITE" id="PS51485">
    <property type="entry name" value="PHYTOCYANIN"/>
    <property type="match status" value="1"/>
</dbReference>
<keyword evidence="1" id="KW-0732">Signal</keyword>
<feature type="chain" id="PRO_5044770507" description="Phytocyanin domain-containing protein" evidence="1">
    <location>
        <begin position="20"/>
        <end position="141"/>
    </location>
</feature>
<dbReference type="EMBL" id="CAUOFW020004447">
    <property type="protein sequence ID" value="CAK9165710.1"/>
    <property type="molecule type" value="Genomic_DNA"/>
</dbReference>
<dbReference type="InterPro" id="IPR008972">
    <property type="entry name" value="Cupredoxin"/>
</dbReference>
<dbReference type="Gene3D" id="2.60.40.420">
    <property type="entry name" value="Cupredoxins - blue copper proteins"/>
    <property type="match status" value="1"/>
</dbReference>
<feature type="signal peptide" evidence="1">
    <location>
        <begin position="1"/>
        <end position="19"/>
    </location>
</feature>
<dbReference type="PANTHER" id="PTHR33021">
    <property type="entry name" value="BLUE COPPER PROTEIN"/>
    <property type="match status" value="1"/>
</dbReference>
<feature type="domain" description="Phytocyanin" evidence="2">
    <location>
        <begin position="1"/>
        <end position="101"/>
    </location>
</feature>
<reference evidence="3 4" key="1">
    <citation type="submission" date="2024-02" db="EMBL/GenBank/DDBJ databases">
        <authorList>
            <person name="Vignale AGUSTIN F."/>
            <person name="Sosa J E."/>
            <person name="Modenutti C."/>
        </authorList>
    </citation>
    <scope>NUCLEOTIDE SEQUENCE [LARGE SCALE GENOMIC DNA]</scope>
</reference>
<evidence type="ECO:0000313" key="4">
    <source>
        <dbReference type="Proteomes" id="UP001642360"/>
    </source>
</evidence>
<dbReference type="SUPFAM" id="SSF49503">
    <property type="entry name" value="Cupredoxins"/>
    <property type="match status" value="1"/>
</dbReference>
<evidence type="ECO:0000256" key="1">
    <source>
        <dbReference type="SAM" id="SignalP"/>
    </source>
</evidence>
<evidence type="ECO:0000313" key="3">
    <source>
        <dbReference type="EMBL" id="CAK9165710.1"/>
    </source>
</evidence>
<comment type="caution">
    <text evidence="3">The sequence shown here is derived from an EMBL/GenBank/DDBJ whole genome shotgun (WGS) entry which is preliminary data.</text>
</comment>
<dbReference type="InterPro" id="IPR003245">
    <property type="entry name" value="Phytocyanin_dom"/>
</dbReference>
<dbReference type="Pfam" id="PF02298">
    <property type="entry name" value="Cu_bind_like"/>
    <property type="match status" value="1"/>
</dbReference>
<accession>A0ABC8T8I3</accession>
<gene>
    <name evidence="3" type="ORF">ILEXP_LOCUS34883</name>
</gene>
<keyword evidence="4" id="KW-1185">Reference proteome</keyword>
<dbReference type="PANTHER" id="PTHR33021:SF547">
    <property type="entry name" value="OS03G0758500 PROTEIN"/>
    <property type="match status" value="1"/>
</dbReference>